<feature type="signal peptide" evidence="7">
    <location>
        <begin position="1"/>
        <end position="24"/>
    </location>
</feature>
<evidence type="ECO:0000259" key="10">
    <source>
        <dbReference type="Pfam" id="PF07732"/>
    </source>
</evidence>
<dbReference type="Pfam" id="PF07731">
    <property type="entry name" value="Cu-oxidase_2"/>
    <property type="match status" value="1"/>
</dbReference>
<protein>
    <submittedName>
        <fullName evidence="11">Multicopper oxidase</fullName>
    </submittedName>
</protein>
<feature type="chain" id="PRO_5025431928" evidence="7">
    <location>
        <begin position="25"/>
        <end position="619"/>
    </location>
</feature>
<dbReference type="Pfam" id="PF07732">
    <property type="entry name" value="Cu-oxidase_3"/>
    <property type="match status" value="1"/>
</dbReference>
<dbReference type="InterPro" id="IPR011706">
    <property type="entry name" value="Cu-oxidase_C"/>
</dbReference>
<evidence type="ECO:0000256" key="7">
    <source>
        <dbReference type="SAM" id="SignalP"/>
    </source>
</evidence>
<keyword evidence="5" id="KW-0186">Copper</keyword>
<dbReference type="EMBL" id="ML991782">
    <property type="protein sequence ID" value="KAF2236997.1"/>
    <property type="molecule type" value="Genomic_DNA"/>
</dbReference>
<dbReference type="Proteomes" id="UP000800092">
    <property type="component" value="Unassembled WGS sequence"/>
</dbReference>
<dbReference type="GO" id="GO:0005507">
    <property type="term" value="F:copper ion binding"/>
    <property type="evidence" value="ECO:0007669"/>
    <property type="project" value="InterPro"/>
</dbReference>
<dbReference type="GO" id="GO:0016491">
    <property type="term" value="F:oxidoreductase activity"/>
    <property type="evidence" value="ECO:0007669"/>
    <property type="project" value="UniProtKB-KW"/>
</dbReference>
<evidence type="ECO:0000313" key="12">
    <source>
        <dbReference type="Proteomes" id="UP000800092"/>
    </source>
</evidence>
<reference evidence="11" key="1">
    <citation type="journal article" date="2020" name="Stud. Mycol.">
        <title>101 Dothideomycetes genomes: a test case for predicting lifestyles and emergence of pathogens.</title>
        <authorList>
            <person name="Haridas S."/>
            <person name="Albert R."/>
            <person name="Binder M."/>
            <person name="Bloem J."/>
            <person name="Labutti K."/>
            <person name="Salamov A."/>
            <person name="Andreopoulos B."/>
            <person name="Baker S."/>
            <person name="Barry K."/>
            <person name="Bills G."/>
            <person name="Bluhm B."/>
            <person name="Cannon C."/>
            <person name="Castanera R."/>
            <person name="Culley D."/>
            <person name="Daum C."/>
            <person name="Ezra D."/>
            <person name="Gonzalez J."/>
            <person name="Henrissat B."/>
            <person name="Kuo A."/>
            <person name="Liang C."/>
            <person name="Lipzen A."/>
            <person name="Lutzoni F."/>
            <person name="Magnuson J."/>
            <person name="Mondo S."/>
            <person name="Nolan M."/>
            <person name="Ohm R."/>
            <person name="Pangilinan J."/>
            <person name="Park H.-J."/>
            <person name="Ramirez L."/>
            <person name="Alfaro M."/>
            <person name="Sun H."/>
            <person name="Tritt A."/>
            <person name="Yoshinaga Y."/>
            <person name="Zwiers L.-H."/>
            <person name="Turgeon B."/>
            <person name="Goodwin S."/>
            <person name="Spatafora J."/>
            <person name="Crous P."/>
            <person name="Grigoriev I."/>
        </authorList>
    </citation>
    <scope>NUCLEOTIDE SEQUENCE</scope>
    <source>
        <strain evidence="11">Tuck. ex Michener</strain>
    </source>
</reference>
<evidence type="ECO:0000256" key="4">
    <source>
        <dbReference type="ARBA" id="ARBA00023002"/>
    </source>
</evidence>
<sequence>MVARGLGVLALLLLSGKFLHQALTAGKNGVHDRKYSTQQHLAVPSNRVPETVYYQLNLSQAWRNPDGAHWRPLFVGNDESPFPVINAHEGDLLKINIHNDYGLPTTVHWVGVRHKNGATWNDGSSGVTQYPILPRANWTSVFNTSGDWGLKWFLDHTSTPSVDGMYGRVWIRPSPERPRPYHLIADKPGEIQDMIDAEESPAHLTVYNYQHKPMDWLLAQLQGEGYDPYCFNSALVNGKGRVHCKPDWLEEIDGNPVDANGCVKQPTGAVAYEDCTPSYSDYEVIETHNRRWILMNFVNPGLEHPWRISIDNHYMWVVATDGGFVKPQKVQVLTLTNAERITVLVKLDQAPKDYAIRMYALSRLQFLQTYAMLRYPHREFGKMLGDPMPRPDERDSVIEIDGSIKDGAILLDKSELHPYPRVAPPEKADITLRFRATGAPDPYNPYITNCSLNGSPWQIFRGLRTPLALDPHQKFPEPNPVVTGLPLGSVVDIIVENDLPVDIPMYKHNDPTFRLGTGDTKFDWKDVAELQAQHPSLINLQDPPLGYLHDLPAGGWLAVRWKITQPAMTMFHAFRVRYFVLGMQVPMFEGDDHWPEIPEYVKNQPHVDFELPEHMGIFD</sequence>
<evidence type="ECO:0000259" key="8">
    <source>
        <dbReference type="Pfam" id="PF00394"/>
    </source>
</evidence>
<keyword evidence="2" id="KW-0479">Metal-binding</keyword>
<feature type="domain" description="Plastocyanin-like" evidence="9">
    <location>
        <begin position="473"/>
        <end position="586"/>
    </location>
</feature>
<dbReference type="CDD" id="cd13876">
    <property type="entry name" value="CuRO_2_Abr2_like"/>
    <property type="match status" value="1"/>
</dbReference>
<evidence type="ECO:0000259" key="9">
    <source>
        <dbReference type="Pfam" id="PF07731"/>
    </source>
</evidence>
<name>A0A6A6HG29_VIRVR</name>
<organism evidence="11 12">
    <name type="scientific">Viridothelium virens</name>
    <name type="common">Speckled blister lichen</name>
    <name type="synonym">Trypethelium virens</name>
    <dbReference type="NCBI Taxonomy" id="1048519"/>
    <lineage>
        <taxon>Eukaryota</taxon>
        <taxon>Fungi</taxon>
        <taxon>Dikarya</taxon>
        <taxon>Ascomycota</taxon>
        <taxon>Pezizomycotina</taxon>
        <taxon>Dothideomycetes</taxon>
        <taxon>Dothideomycetes incertae sedis</taxon>
        <taxon>Trypetheliales</taxon>
        <taxon>Trypetheliaceae</taxon>
        <taxon>Viridothelium</taxon>
    </lineage>
</organism>
<dbReference type="AlphaFoldDB" id="A0A6A6HG29"/>
<evidence type="ECO:0000256" key="5">
    <source>
        <dbReference type="ARBA" id="ARBA00023008"/>
    </source>
</evidence>
<dbReference type="Pfam" id="PF00394">
    <property type="entry name" value="Cu-oxidase"/>
    <property type="match status" value="1"/>
</dbReference>
<dbReference type="OrthoDB" id="2121828at2759"/>
<dbReference type="SUPFAM" id="SSF49503">
    <property type="entry name" value="Cupredoxins"/>
    <property type="match status" value="3"/>
</dbReference>
<dbReference type="PANTHER" id="PTHR11709:SF488">
    <property type="entry name" value="LACCASE-RELATED"/>
    <property type="match status" value="1"/>
</dbReference>
<dbReference type="InterPro" id="IPR008972">
    <property type="entry name" value="Cupredoxin"/>
</dbReference>
<dbReference type="PANTHER" id="PTHR11709">
    <property type="entry name" value="MULTI-COPPER OXIDASE"/>
    <property type="match status" value="1"/>
</dbReference>
<evidence type="ECO:0000256" key="2">
    <source>
        <dbReference type="ARBA" id="ARBA00022723"/>
    </source>
</evidence>
<evidence type="ECO:0000256" key="1">
    <source>
        <dbReference type="ARBA" id="ARBA00010609"/>
    </source>
</evidence>
<keyword evidence="12" id="KW-1185">Reference proteome</keyword>
<keyword evidence="3 7" id="KW-0732">Signal</keyword>
<evidence type="ECO:0000256" key="3">
    <source>
        <dbReference type="ARBA" id="ARBA00022729"/>
    </source>
</evidence>
<keyword evidence="6" id="KW-0325">Glycoprotein</keyword>
<dbReference type="InterPro" id="IPR011707">
    <property type="entry name" value="Cu-oxidase-like_N"/>
</dbReference>
<comment type="similarity">
    <text evidence="1">Belongs to the multicopper oxidase family.</text>
</comment>
<evidence type="ECO:0000256" key="6">
    <source>
        <dbReference type="ARBA" id="ARBA00023180"/>
    </source>
</evidence>
<dbReference type="InterPro" id="IPR045087">
    <property type="entry name" value="Cu-oxidase_fam"/>
</dbReference>
<keyword evidence="4" id="KW-0560">Oxidoreductase</keyword>
<evidence type="ECO:0000313" key="11">
    <source>
        <dbReference type="EMBL" id="KAF2236997.1"/>
    </source>
</evidence>
<feature type="domain" description="Plastocyanin-like" evidence="10">
    <location>
        <begin position="61"/>
        <end position="174"/>
    </location>
</feature>
<proteinExistence type="inferred from homology"/>
<accession>A0A6A6HG29</accession>
<dbReference type="Gene3D" id="2.60.40.420">
    <property type="entry name" value="Cupredoxins - blue copper proteins"/>
    <property type="match status" value="3"/>
</dbReference>
<gene>
    <name evidence="11" type="ORF">EV356DRAFT_481337</name>
</gene>
<dbReference type="InterPro" id="IPR001117">
    <property type="entry name" value="Cu-oxidase_2nd"/>
</dbReference>
<feature type="domain" description="Plastocyanin-like" evidence="8">
    <location>
        <begin position="211"/>
        <end position="375"/>
    </location>
</feature>